<evidence type="ECO:0000256" key="1">
    <source>
        <dbReference type="SAM" id="MobiDB-lite"/>
    </source>
</evidence>
<dbReference type="RefSeq" id="WP_167169644.1">
    <property type="nucleotide sequence ID" value="NZ_JAAOYM010000001.1"/>
</dbReference>
<proteinExistence type="predicted"/>
<feature type="domain" description="DUF8129" evidence="2">
    <location>
        <begin position="8"/>
        <end position="62"/>
    </location>
</feature>
<gene>
    <name evidence="3" type="ORF">FHU38_002159</name>
</gene>
<evidence type="ECO:0000259" key="2">
    <source>
        <dbReference type="Pfam" id="PF26450"/>
    </source>
</evidence>
<evidence type="ECO:0000313" key="4">
    <source>
        <dbReference type="Proteomes" id="UP000545493"/>
    </source>
</evidence>
<dbReference type="Pfam" id="PF26450">
    <property type="entry name" value="DUF8129"/>
    <property type="match status" value="1"/>
</dbReference>
<evidence type="ECO:0000313" key="3">
    <source>
        <dbReference type="EMBL" id="NIJ11815.1"/>
    </source>
</evidence>
<comment type="caution">
    <text evidence="3">The sequence shown here is derived from an EMBL/GenBank/DDBJ whole genome shotgun (WGS) entry which is preliminary data.</text>
</comment>
<name>A0A7X5ZQZ7_9PSEU</name>
<keyword evidence="4" id="KW-1185">Reference proteome</keyword>
<organism evidence="3 4">
    <name type="scientific">Saccharomonospora amisosensis</name>
    <dbReference type="NCBI Taxonomy" id="1128677"/>
    <lineage>
        <taxon>Bacteria</taxon>
        <taxon>Bacillati</taxon>
        <taxon>Actinomycetota</taxon>
        <taxon>Actinomycetes</taxon>
        <taxon>Pseudonocardiales</taxon>
        <taxon>Pseudonocardiaceae</taxon>
        <taxon>Saccharomonospora</taxon>
    </lineage>
</organism>
<dbReference type="EMBL" id="JAAOYM010000001">
    <property type="protein sequence ID" value="NIJ11815.1"/>
    <property type="molecule type" value="Genomic_DNA"/>
</dbReference>
<accession>A0A7X5ZQZ7</accession>
<dbReference type="AlphaFoldDB" id="A0A7X5ZQZ7"/>
<reference evidence="3 4" key="1">
    <citation type="submission" date="2020-03" db="EMBL/GenBank/DDBJ databases">
        <title>Sequencing the genomes of 1000 actinobacteria strains.</title>
        <authorList>
            <person name="Klenk H.-P."/>
        </authorList>
    </citation>
    <scope>NUCLEOTIDE SEQUENCE [LARGE SCALE GENOMIC DNA]</scope>
    <source>
        <strain evidence="3 4">DSM 45685</strain>
    </source>
</reference>
<sequence>MTHHERDDLPLPDYDHLPVPALRERIRSLTAEEIERLLAYEHAHADRLPVVTAMRARLEQLEQGAAPTSGDHSIRPEQSPPTRGGSRVGTDTTAEAVNPPPHGVPAQPAKPKGDRRG</sequence>
<protein>
    <recommendedName>
        <fullName evidence="2">DUF8129 domain-containing protein</fullName>
    </recommendedName>
</protein>
<feature type="region of interest" description="Disordered" evidence="1">
    <location>
        <begin position="61"/>
        <end position="117"/>
    </location>
</feature>
<dbReference type="InterPro" id="IPR058442">
    <property type="entry name" value="DUF8129"/>
</dbReference>
<dbReference type="Proteomes" id="UP000545493">
    <property type="component" value="Unassembled WGS sequence"/>
</dbReference>